<keyword evidence="3" id="KW-0255">Endonuclease</keyword>
<name>A0A1I5XF76_9GAMM</name>
<dbReference type="GO" id="GO:0004519">
    <property type="term" value="F:endonuclease activity"/>
    <property type="evidence" value="ECO:0007669"/>
    <property type="project" value="UniProtKB-KW"/>
</dbReference>
<dbReference type="Pfam" id="PF03372">
    <property type="entry name" value="Exo_endo_phos"/>
    <property type="match status" value="1"/>
</dbReference>
<evidence type="ECO:0000256" key="1">
    <source>
        <dbReference type="SAM" id="Phobius"/>
    </source>
</evidence>
<evidence type="ECO:0000313" key="3">
    <source>
        <dbReference type="EMBL" id="SFQ30307.1"/>
    </source>
</evidence>
<proteinExistence type="predicted"/>
<gene>
    <name evidence="3" type="ORF">SAMN03084138_04655</name>
</gene>
<feature type="domain" description="Endonuclease/exonuclease/phosphatase" evidence="2">
    <location>
        <begin position="65"/>
        <end position="269"/>
    </location>
</feature>
<accession>A0A1I5XF76</accession>
<dbReference type="Proteomes" id="UP000182692">
    <property type="component" value="Unassembled WGS sequence"/>
</dbReference>
<dbReference type="InterPro" id="IPR005135">
    <property type="entry name" value="Endo/exonuclease/phosphatase"/>
</dbReference>
<dbReference type="GO" id="GO:0004527">
    <property type="term" value="F:exonuclease activity"/>
    <property type="evidence" value="ECO:0007669"/>
    <property type="project" value="UniProtKB-KW"/>
</dbReference>
<dbReference type="InterPro" id="IPR036691">
    <property type="entry name" value="Endo/exonu/phosph_ase_sf"/>
</dbReference>
<dbReference type="RefSeq" id="WP_074928814.1">
    <property type="nucleotide sequence ID" value="NZ_FOWR01000062.1"/>
</dbReference>
<evidence type="ECO:0000313" key="4">
    <source>
        <dbReference type="Proteomes" id="UP000182692"/>
    </source>
</evidence>
<dbReference type="SUPFAM" id="SSF56219">
    <property type="entry name" value="DNase I-like"/>
    <property type="match status" value="1"/>
</dbReference>
<organism evidence="3 4">
    <name type="scientific">Enterovibrio norvegicus DSM 15893</name>
    <dbReference type="NCBI Taxonomy" id="1121869"/>
    <lineage>
        <taxon>Bacteria</taxon>
        <taxon>Pseudomonadati</taxon>
        <taxon>Pseudomonadota</taxon>
        <taxon>Gammaproteobacteria</taxon>
        <taxon>Vibrionales</taxon>
        <taxon>Vibrionaceae</taxon>
        <taxon>Enterovibrio</taxon>
    </lineage>
</organism>
<feature type="transmembrane region" description="Helical" evidence="1">
    <location>
        <begin position="9"/>
        <end position="26"/>
    </location>
</feature>
<sequence length="281" mass="31636">MKKTLKKRWLILGTASLIGAILVWIYDMLEVPEAPRLASSQKDVRCLNYPVSASIDVNNSLSIAVWNIYKQQLDGWEDELLALSKTSSLILLQEAQSSQDLQHYISARQWYSNQAFAFSVNDEVAGVMTLSELAPQKVCAYTKVEPYLRLPKSALYSEFPLSNGQTLSVINIHSINFTFGIEEYREQLNALVDAVTKLDGPVIVAGDFNTWSEKRLKTVKTELNRIGLQEAVFDTDARLKVFSLPLDHIYYRDLVLNDANSRSTLASDHAMMTASFSFNVN</sequence>
<keyword evidence="3" id="KW-0269">Exonuclease</keyword>
<dbReference type="OrthoDB" id="9793162at2"/>
<keyword evidence="3" id="KW-0540">Nuclease</keyword>
<reference evidence="3 4" key="1">
    <citation type="submission" date="2016-10" db="EMBL/GenBank/DDBJ databases">
        <authorList>
            <person name="de Groot N.N."/>
        </authorList>
    </citation>
    <scope>NUCLEOTIDE SEQUENCE [LARGE SCALE GENOMIC DNA]</scope>
    <source>
        <strain evidence="3 4">DSM 15893</strain>
    </source>
</reference>
<dbReference type="STRING" id="1121869.SAMN03084138_04655"/>
<dbReference type="NCBIfam" id="NF003842">
    <property type="entry name" value="PRK05421.1-4"/>
    <property type="match status" value="1"/>
</dbReference>
<keyword evidence="1" id="KW-0812">Transmembrane</keyword>
<keyword evidence="1" id="KW-1133">Transmembrane helix</keyword>
<keyword evidence="1" id="KW-0472">Membrane</keyword>
<dbReference type="AlphaFoldDB" id="A0A1I5XF76"/>
<dbReference type="NCBIfam" id="NF003841">
    <property type="entry name" value="PRK05421.1-3"/>
    <property type="match status" value="1"/>
</dbReference>
<dbReference type="GeneID" id="35869523"/>
<dbReference type="NCBIfam" id="NF003840">
    <property type="entry name" value="PRK05421.1-2"/>
    <property type="match status" value="1"/>
</dbReference>
<keyword evidence="3" id="KW-0378">Hydrolase</keyword>
<evidence type="ECO:0000259" key="2">
    <source>
        <dbReference type="Pfam" id="PF03372"/>
    </source>
</evidence>
<protein>
    <submittedName>
        <fullName evidence="3">Uncharacterized conserved protein YafD, endonuclease/exonuclease/phosphatase (EEP) superfamily</fullName>
    </submittedName>
</protein>
<dbReference type="Gene3D" id="3.60.10.10">
    <property type="entry name" value="Endonuclease/exonuclease/phosphatase"/>
    <property type="match status" value="1"/>
</dbReference>
<dbReference type="EMBL" id="FOWR01000062">
    <property type="protein sequence ID" value="SFQ30307.1"/>
    <property type="molecule type" value="Genomic_DNA"/>
</dbReference>